<dbReference type="Proteomes" id="UP000463470">
    <property type="component" value="Unassembled WGS sequence"/>
</dbReference>
<organism evidence="2 3">
    <name type="scientific">Heliomicrobium undosum</name>
    <dbReference type="NCBI Taxonomy" id="121734"/>
    <lineage>
        <taxon>Bacteria</taxon>
        <taxon>Bacillati</taxon>
        <taxon>Bacillota</taxon>
        <taxon>Clostridia</taxon>
        <taxon>Eubacteriales</taxon>
        <taxon>Heliobacteriaceae</taxon>
        <taxon>Heliomicrobium</taxon>
    </lineage>
</organism>
<protein>
    <recommendedName>
        <fullName evidence="1">Nucleotidyltransferase-like domain-containing protein</fullName>
    </recommendedName>
</protein>
<dbReference type="AlphaFoldDB" id="A0A845L3J9"/>
<feature type="domain" description="Nucleotidyltransferase-like" evidence="1">
    <location>
        <begin position="12"/>
        <end position="195"/>
    </location>
</feature>
<evidence type="ECO:0000259" key="1">
    <source>
        <dbReference type="Pfam" id="PF12281"/>
    </source>
</evidence>
<dbReference type="Pfam" id="PF12281">
    <property type="entry name" value="NTP_transf_8"/>
    <property type="match status" value="1"/>
</dbReference>
<keyword evidence="3" id="KW-1185">Reference proteome</keyword>
<proteinExistence type="predicted"/>
<dbReference type="OrthoDB" id="1805551at2"/>
<evidence type="ECO:0000313" key="2">
    <source>
        <dbReference type="EMBL" id="MZP31207.1"/>
    </source>
</evidence>
<gene>
    <name evidence="2" type="ORF">GTO91_15980</name>
</gene>
<sequence>MSYGQADVFLNLLKIFQTQGLLRDVMVVGSWAEYIYERAYLPGFRANLKTRDIDFLLPNIKRPNKYIDLPSTLEKENYLFRQDVLNGLTIFFHPESRLEVEFLVREMGRGQIAPYDVQNLNIKAQGLRHMDILCDNPIIVDLNNIKVIVPLPEAYVVHKMVISEKRGNKKEKDLRSITNLLLSLDAQKSAPVFKRIYEQLSKKEKTMLNLTSNRAGIILFPEQFLDLKKLRNEMER</sequence>
<accession>A0A845L3J9</accession>
<reference evidence="2 3" key="1">
    <citation type="submission" date="2020-01" db="EMBL/GenBank/DDBJ databases">
        <title>Whole-genome sequence of Heliobacterium undosum DSM 13378.</title>
        <authorList>
            <person name="Kyndt J.A."/>
            <person name="Meyer T.E."/>
        </authorList>
    </citation>
    <scope>NUCLEOTIDE SEQUENCE [LARGE SCALE GENOMIC DNA]</scope>
    <source>
        <strain evidence="2 3">DSM 13378</strain>
    </source>
</reference>
<evidence type="ECO:0000313" key="3">
    <source>
        <dbReference type="Proteomes" id="UP000463470"/>
    </source>
</evidence>
<dbReference type="RefSeq" id="WP_161259727.1">
    <property type="nucleotide sequence ID" value="NZ_WXEY01000028.1"/>
</dbReference>
<dbReference type="InterPro" id="IPR058575">
    <property type="entry name" value="NTP_transf_8_dom"/>
</dbReference>
<comment type="caution">
    <text evidence="2">The sequence shown here is derived from an EMBL/GenBank/DDBJ whole genome shotgun (WGS) entry which is preliminary data.</text>
</comment>
<dbReference type="EMBL" id="WXEY01000028">
    <property type="protein sequence ID" value="MZP31207.1"/>
    <property type="molecule type" value="Genomic_DNA"/>
</dbReference>
<name>A0A845L3J9_9FIRM</name>